<dbReference type="RefSeq" id="WP_394509279.1">
    <property type="nucleotide sequence ID" value="NZ_JBIGHX010000001.1"/>
</dbReference>
<dbReference type="EMBL" id="JBIGHX010000001">
    <property type="protein sequence ID" value="MFG6460468.1"/>
    <property type="molecule type" value="Genomic_DNA"/>
</dbReference>
<proteinExistence type="predicted"/>
<protein>
    <submittedName>
        <fullName evidence="1">Uncharacterized protein</fullName>
    </submittedName>
</protein>
<dbReference type="Proteomes" id="UP001606302">
    <property type="component" value="Unassembled WGS sequence"/>
</dbReference>
<reference evidence="1 2" key="1">
    <citation type="submission" date="2024-08" db="EMBL/GenBank/DDBJ databases">
        <authorList>
            <person name="Lu H."/>
        </authorList>
    </citation>
    <scope>NUCLEOTIDE SEQUENCE [LARGE SCALE GENOMIC DNA]</scope>
    <source>
        <strain evidence="1 2">DXS20W</strain>
    </source>
</reference>
<accession>A0ABW7GEU6</accession>
<comment type="caution">
    <text evidence="1">The sequence shown here is derived from an EMBL/GenBank/DDBJ whole genome shotgun (WGS) entry which is preliminary data.</text>
</comment>
<gene>
    <name evidence="1" type="ORF">ACG04Q_02720</name>
</gene>
<evidence type="ECO:0000313" key="2">
    <source>
        <dbReference type="Proteomes" id="UP001606302"/>
    </source>
</evidence>
<evidence type="ECO:0000313" key="1">
    <source>
        <dbReference type="EMBL" id="MFG6460468.1"/>
    </source>
</evidence>
<sequence>MQAFLDTQPLSLAELPRIDDALRAFKAHMRDYWAALNDEGVWLFLSTVGCWGVPQPAFQMTAYFVTVMMFGSRLASRYTERRSFKTLASDLERRIHQETASAEERTRQFLLLQQLQKAYLSGLRPLMASKVFAVSWTFYGTSFVYALAQRFPGLLA</sequence>
<keyword evidence="2" id="KW-1185">Reference proteome</keyword>
<organism evidence="1 2">
    <name type="scientific">Pelomonas lactea</name>
    <dbReference type="NCBI Taxonomy" id="3299030"/>
    <lineage>
        <taxon>Bacteria</taxon>
        <taxon>Pseudomonadati</taxon>
        <taxon>Pseudomonadota</taxon>
        <taxon>Betaproteobacteria</taxon>
        <taxon>Burkholderiales</taxon>
        <taxon>Sphaerotilaceae</taxon>
        <taxon>Roseateles</taxon>
    </lineage>
</organism>
<name>A0ABW7GEU6_9BURK</name>